<protein>
    <submittedName>
        <fullName evidence="2">Uncharacterized protein</fullName>
    </submittedName>
</protein>
<organism evidence="2 3">
    <name type="scientific">Candidatus Halomonas stercoripullorum</name>
    <dbReference type="NCBI Taxonomy" id="2838617"/>
    <lineage>
        <taxon>Bacteria</taxon>
        <taxon>Pseudomonadati</taxon>
        <taxon>Pseudomonadota</taxon>
        <taxon>Gammaproteobacteria</taxon>
        <taxon>Oceanospirillales</taxon>
        <taxon>Halomonadaceae</taxon>
        <taxon>Halomonas</taxon>
    </lineage>
</organism>
<sequence>MTEIVLWLIAFALILYYSIKLWETKVSAGLNKVMPRVIKNGDENRWVWSLALATLGATTLVRPIDILLTVILLVIAGLIAWKVTSWAMSNVNF</sequence>
<evidence type="ECO:0000256" key="1">
    <source>
        <dbReference type="SAM" id="Phobius"/>
    </source>
</evidence>
<keyword evidence="1" id="KW-0472">Membrane</keyword>
<keyword evidence="1" id="KW-1133">Transmembrane helix</keyword>
<reference evidence="2" key="1">
    <citation type="journal article" date="2021" name="PeerJ">
        <title>Extensive microbial diversity within the chicken gut microbiome revealed by metagenomics and culture.</title>
        <authorList>
            <person name="Gilroy R."/>
            <person name="Ravi A."/>
            <person name="Getino M."/>
            <person name="Pursley I."/>
            <person name="Horton D.L."/>
            <person name="Alikhan N.F."/>
            <person name="Baker D."/>
            <person name="Gharbi K."/>
            <person name="Hall N."/>
            <person name="Watson M."/>
            <person name="Adriaenssens E.M."/>
            <person name="Foster-Nyarko E."/>
            <person name="Jarju S."/>
            <person name="Secka A."/>
            <person name="Antonio M."/>
            <person name="Oren A."/>
            <person name="Chaudhuri R.R."/>
            <person name="La Ragione R."/>
            <person name="Hildebrand F."/>
            <person name="Pallen M.J."/>
        </authorList>
    </citation>
    <scope>NUCLEOTIDE SEQUENCE</scope>
    <source>
        <strain evidence="2">1193</strain>
    </source>
</reference>
<reference evidence="2" key="2">
    <citation type="submission" date="2021-04" db="EMBL/GenBank/DDBJ databases">
        <authorList>
            <person name="Gilroy R."/>
        </authorList>
    </citation>
    <scope>NUCLEOTIDE SEQUENCE</scope>
    <source>
        <strain evidence="2">1193</strain>
    </source>
</reference>
<accession>A0A9D1WL28</accession>
<name>A0A9D1WL28_9GAMM</name>
<comment type="caution">
    <text evidence="2">The sequence shown here is derived from an EMBL/GenBank/DDBJ whole genome shotgun (WGS) entry which is preliminary data.</text>
</comment>
<dbReference type="Proteomes" id="UP000824248">
    <property type="component" value="Unassembled WGS sequence"/>
</dbReference>
<gene>
    <name evidence="2" type="ORF">H9854_01525</name>
</gene>
<evidence type="ECO:0000313" key="2">
    <source>
        <dbReference type="EMBL" id="HIX60904.1"/>
    </source>
</evidence>
<dbReference type="AlphaFoldDB" id="A0A9D1WL28"/>
<proteinExistence type="predicted"/>
<dbReference type="EMBL" id="DXFC01000044">
    <property type="protein sequence ID" value="HIX60904.1"/>
    <property type="molecule type" value="Genomic_DNA"/>
</dbReference>
<evidence type="ECO:0000313" key="3">
    <source>
        <dbReference type="Proteomes" id="UP000824248"/>
    </source>
</evidence>
<feature type="transmembrane region" description="Helical" evidence="1">
    <location>
        <begin position="66"/>
        <end position="88"/>
    </location>
</feature>
<keyword evidence="1" id="KW-0812">Transmembrane</keyword>